<reference evidence="3" key="1">
    <citation type="submission" date="2016-05" db="EMBL/GenBank/DDBJ databases">
        <authorList>
            <person name="Lavstsen T."/>
            <person name="Jespersen J.S."/>
        </authorList>
    </citation>
    <scope>NUCLEOTIDE SEQUENCE</scope>
    <source>
        <tissue evidence="3">Brain</tissue>
    </source>
</reference>
<feature type="domain" description="MADF" evidence="2">
    <location>
        <begin position="62"/>
        <end position="98"/>
    </location>
</feature>
<feature type="region of interest" description="Disordered" evidence="1">
    <location>
        <begin position="1"/>
        <end position="27"/>
    </location>
</feature>
<dbReference type="InterPro" id="IPR006578">
    <property type="entry name" value="MADF-dom"/>
</dbReference>
<gene>
    <name evidence="3" type="primary">CABZ01079490.1</name>
</gene>
<proteinExistence type="predicted"/>
<feature type="compositionally biased region" description="Polar residues" evidence="1">
    <location>
        <begin position="1"/>
        <end position="10"/>
    </location>
</feature>
<reference evidence="3" key="2">
    <citation type="submission" date="2016-06" db="EMBL/GenBank/DDBJ databases">
        <title>The genome of a short-lived fish provides insights into sex chromosome evolution and the genetic control of aging.</title>
        <authorList>
            <person name="Reichwald K."/>
            <person name="Felder M."/>
            <person name="Petzold A."/>
            <person name="Koch P."/>
            <person name="Groth M."/>
            <person name="Platzer M."/>
        </authorList>
    </citation>
    <scope>NUCLEOTIDE SEQUENCE</scope>
    <source>
        <tissue evidence="3">Brain</tissue>
    </source>
</reference>
<organism evidence="3">
    <name type="scientific">Iconisemion striatum</name>
    <dbReference type="NCBI Taxonomy" id="60296"/>
    <lineage>
        <taxon>Eukaryota</taxon>
        <taxon>Metazoa</taxon>
        <taxon>Chordata</taxon>
        <taxon>Craniata</taxon>
        <taxon>Vertebrata</taxon>
        <taxon>Euteleostomi</taxon>
        <taxon>Actinopterygii</taxon>
        <taxon>Neopterygii</taxon>
        <taxon>Teleostei</taxon>
        <taxon>Neoteleostei</taxon>
        <taxon>Acanthomorphata</taxon>
        <taxon>Ovalentaria</taxon>
        <taxon>Atherinomorphae</taxon>
        <taxon>Cyprinodontiformes</taxon>
        <taxon>Nothobranchiidae</taxon>
        <taxon>Iconisemion</taxon>
    </lineage>
</organism>
<dbReference type="EMBL" id="HADX01009932">
    <property type="protein sequence ID" value="SBP32164.1"/>
    <property type="molecule type" value="Transcribed_RNA"/>
</dbReference>
<protein>
    <recommendedName>
        <fullName evidence="2">MADF domain-containing protein</fullName>
    </recommendedName>
</protein>
<name>A0A1A7YPT4_9TELE</name>
<sequence length="100" mass="11792">MLRHFASSQGLLDGLAESDEDMPSSLTVRQERKPVIVVNNMATIIYQTNDDWREKEQTEERLAEEMRRYEHLFNPSMKEYRDAQRTINSWKEIAGEMGLE</sequence>
<dbReference type="Pfam" id="PF10545">
    <property type="entry name" value="MADF_DNA_bdg"/>
    <property type="match status" value="1"/>
</dbReference>
<evidence type="ECO:0000256" key="1">
    <source>
        <dbReference type="SAM" id="MobiDB-lite"/>
    </source>
</evidence>
<feature type="non-terminal residue" evidence="3">
    <location>
        <position position="100"/>
    </location>
</feature>
<dbReference type="AlphaFoldDB" id="A0A1A7YPT4"/>
<evidence type="ECO:0000259" key="2">
    <source>
        <dbReference type="Pfam" id="PF10545"/>
    </source>
</evidence>
<evidence type="ECO:0000313" key="3">
    <source>
        <dbReference type="EMBL" id="SBP32164.1"/>
    </source>
</evidence>
<accession>A0A1A7YPT4</accession>